<accession>A0A9Q1BRQ5</accession>
<keyword evidence="2" id="KW-1185">Reference proteome</keyword>
<proteinExistence type="predicted"/>
<name>A0A9Q1BRQ5_HOLLE</name>
<dbReference type="OrthoDB" id="10018421at2759"/>
<reference evidence="1" key="1">
    <citation type="submission" date="2021-10" db="EMBL/GenBank/DDBJ databases">
        <title>Tropical sea cucumber genome reveals ecological adaptation and Cuvierian tubules defense mechanism.</title>
        <authorList>
            <person name="Chen T."/>
        </authorList>
    </citation>
    <scope>NUCLEOTIDE SEQUENCE</scope>
    <source>
        <strain evidence="1">Nanhai2018</strain>
        <tissue evidence="1">Muscle</tissue>
    </source>
</reference>
<comment type="caution">
    <text evidence="1">The sequence shown here is derived from an EMBL/GenBank/DDBJ whole genome shotgun (WGS) entry which is preliminary data.</text>
</comment>
<gene>
    <name evidence="1" type="ORF">HOLleu_24891</name>
</gene>
<evidence type="ECO:0000313" key="2">
    <source>
        <dbReference type="Proteomes" id="UP001152320"/>
    </source>
</evidence>
<dbReference type="PANTHER" id="PTHR21301">
    <property type="entry name" value="REVERSE TRANSCRIPTASE"/>
    <property type="match status" value="1"/>
</dbReference>
<sequence>MAYLEKDMLSSFHLKPTHFLRCIDDVFFLWEHGEDSLRYFERHVNNFHHSIKFTTESSYTQTSFLDVLVKLDHGQISTSVYYKPTDTHQFLNFHIFHPLALNVSDSNSSVSSRSSTNKK</sequence>
<protein>
    <submittedName>
        <fullName evidence="1">Uncharacterized protein</fullName>
    </submittedName>
</protein>
<dbReference type="AlphaFoldDB" id="A0A9Q1BRQ5"/>
<evidence type="ECO:0000313" key="1">
    <source>
        <dbReference type="EMBL" id="KAJ8031637.1"/>
    </source>
</evidence>
<organism evidence="1 2">
    <name type="scientific">Holothuria leucospilota</name>
    <name type="common">Black long sea cucumber</name>
    <name type="synonym">Mertensiothuria leucospilota</name>
    <dbReference type="NCBI Taxonomy" id="206669"/>
    <lineage>
        <taxon>Eukaryota</taxon>
        <taxon>Metazoa</taxon>
        <taxon>Echinodermata</taxon>
        <taxon>Eleutherozoa</taxon>
        <taxon>Echinozoa</taxon>
        <taxon>Holothuroidea</taxon>
        <taxon>Aspidochirotacea</taxon>
        <taxon>Aspidochirotida</taxon>
        <taxon>Holothuriidae</taxon>
        <taxon>Holothuria</taxon>
    </lineage>
</organism>
<dbReference type="PANTHER" id="PTHR21301:SF10">
    <property type="entry name" value="REVERSE TRANSCRIPTASE DOMAIN-CONTAINING PROTEIN"/>
    <property type="match status" value="1"/>
</dbReference>
<dbReference type="EMBL" id="JAIZAY010000012">
    <property type="protein sequence ID" value="KAJ8031637.1"/>
    <property type="molecule type" value="Genomic_DNA"/>
</dbReference>
<dbReference type="Proteomes" id="UP001152320">
    <property type="component" value="Chromosome 12"/>
</dbReference>